<sequence>MTTAPAMRALAQLRPAHGPARLYLSPPLRISLPVLPRPTTPPRHPLHLTPHRAFSIAPLIDSGVTAAGTLLTTVHAAAHTPWFLTIPLFTLAIHLATRLPSLIYTRTISRRRQQLAPLLSARGAVRVAELVRIGQQAAAAGNITQPRLAMLQEAQRAMMSYQRPLFKRWGLQSWKLVAVPLTVIPFWLCGIEALRRMCGGPRGMLGSMLFGVGKGAGEGGAAAAAAAEGTVAVADTQTALTSYVADTSMATGGCLWFPDLTAADPLHILPFALSAILLINVLPRTVPALISLGNGDHPSATHETMPPNRWQVRVQRGMLIMALAVGPVTMDLPAALHLYWISSAALTSVSSLLVTRLMPPIRKPADTRLPEAKQPEARKPAVKKPVVKKPFAKSRFGRTEE</sequence>
<dbReference type="GO" id="GO:0033617">
    <property type="term" value="P:mitochondrial respiratory chain complex IV assembly"/>
    <property type="evidence" value="ECO:0007669"/>
    <property type="project" value="TreeGrafter"/>
</dbReference>
<keyword evidence="8" id="KW-1185">Reference proteome</keyword>
<reference evidence="7" key="2">
    <citation type="submission" date="2023-05" db="EMBL/GenBank/DDBJ databases">
        <authorList>
            <consortium name="Lawrence Berkeley National Laboratory"/>
            <person name="Steindorff A."/>
            <person name="Hensen N."/>
            <person name="Bonometti L."/>
            <person name="Westerberg I."/>
            <person name="Brannstrom I.O."/>
            <person name="Guillou S."/>
            <person name="Cros-Aarteil S."/>
            <person name="Calhoun S."/>
            <person name="Haridas S."/>
            <person name="Kuo A."/>
            <person name="Mondo S."/>
            <person name="Pangilinan J."/>
            <person name="Riley R."/>
            <person name="Labutti K."/>
            <person name="Andreopoulos B."/>
            <person name="Lipzen A."/>
            <person name="Chen C."/>
            <person name="Yanf M."/>
            <person name="Daum C."/>
            <person name="Ng V."/>
            <person name="Clum A."/>
            <person name="Ohm R."/>
            <person name="Martin F."/>
            <person name="Silar P."/>
            <person name="Natvig D."/>
            <person name="Lalanne C."/>
            <person name="Gautier V."/>
            <person name="Ament-Velasquez S.L."/>
            <person name="Kruys A."/>
            <person name="Hutchinson M.I."/>
            <person name="Powell A.J."/>
            <person name="Barry K."/>
            <person name="Miller A.N."/>
            <person name="Grigoriev I.V."/>
            <person name="Debuchy R."/>
            <person name="Gladieux P."/>
            <person name="Thoren M.H."/>
            <person name="Johannesson H."/>
        </authorList>
    </citation>
    <scope>NUCLEOTIDE SEQUENCE</scope>
    <source>
        <strain evidence="7">CBS 103.79</strain>
    </source>
</reference>
<name>A0AAN6MGW3_9PEZI</name>
<proteinExistence type="inferred from homology"/>
<dbReference type="GO" id="GO:0032979">
    <property type="term" value="P:protein insertion into mitochondrial inner membrane from matrix"/>
    <property type="evidence" value="ECO:0007669"/>
    <property type="project" value="TreeGrafter"/>
</dbReference>
<feature type="region of interest" description="Disordered" evidence="6">
    <location>
        <begin position="364"/>
        <end position="401"/>
    </location>
</feature>
<keyword evidence="5" id="KW-0472">Membrane</keyword>
<reference evidence="7" key="1">
    <citation type="journal article" date="2023" name="Mol. Phylogenet. Evol.">
        <title>Genome-scale phylogeny and comparative genomics of the fungal order Sordariales.</title>
        <authorList>
            <person name="Hensen N."/>
            <person name="Bonometti L."/>
            <person name="Westerberg I."/>
            <person name="Brannstrom I.O."/>
            <person name="Guillou S."/>
            <person name="Cros-Aarteil S."/>
            <person name="Calhoun S."/>
            <person name="Haridas S."/>
            <person name="Kuo A."/>
            <person name="Mondo S."/>
            <person name="Pangilinan J."/>
            <person name="Riley R."/>
            <person name="LaButti K."/>
            <person name="Andreopoulos B."/>
            <person name="Lipzen A."/>
            <person name="Chen C."/>
            <person name="Yan M."/>
            <person name="Daum C."/>
            <person name="Ng V."/>
            <person name="Clum A."/>
            <person name="Steindorff A."/>
            <person name="Ohm R.A."/>
            <person name="Martin F."/>
            <person name="Silar P."/>
            <person name="Natvig D.O."/>
            <person name="Lalanne C."/>
            <person name="Gautier V."/>
            <person name="Ament-Velasquez S.L."/>
            <person name="Kruys A."/>
            <person name="Hutchinson M.I."/>
            <person name="Powell A.J."/>
            <person name="Barry K."/>
            <person name="Miller A.N."/>
            <person name="Grigoriev I.V."/>
            <person name="Debuchy R."/>
            <person name="Gladieux P."/>
            <person name="Hiltunen Thoren M."/>
            <person name="Johannesson H."/>
        </authorList>
    </citation>
    <scope>NUCLEOTIDE SEQUENCE</scope>
    <source>
        <strain evidence="7">CBS 103.79</strain>
    </source>
</reference>
<evidence type="ECO:0000256" key="5">
    <source>
        <dbReference type="ARBA" id="ARBA00023136"/>
    </source>
</evidence>
<keyword evidence="3" id="KW-0812">Transmembrane</keyword>
<keyword evidence="4" id="KW-1133">Transmembrane helix</keyword>
<dbReference type="Proteomes" id="UP001303889">
    <property type="component" value="Unassembled WGS sequence"/>
</dbReference>
<dbReference type="PANTHER" id="PTHR12428:SF65">
    <property type="entry name" value="CYTOCHROME C OXIDASE ASSEMBLY PROTEIN COX18, MITOCHONDRIAL"/>
    <property type="match status" value="1"/>
</dbReference>
<dbReference type="EMBL" id="MU855652">
    <property type="protein sequence ID" value="KAK3900631.1"/>
    <property type="molecule type" value="Genomic_DNA"/>
</dbReference>
<evidence type="ECO:0000313" key="7">
    <source>
        <dbReference type="EMBL" id="KAK3900631.1"/>
    </source>
</evidence>
<evidence type="ECO:0000256" key="6">
    <source>
        <dbReference type="SAM" id="MobiDB-lite"/>
    </source>
</evidence>
<dbReference type="GO" id="GO:0032977">
    <property type="term" value="F:membrane insertase activity"/>
    <property type="evidence" value="ECO:0007669"/>
    <property type="project" value="InterPro"/>
</dbReference>
<evidence type="ECO:0000313" key="8">
    <source>
        <dbReference type="Proteomes" id="UP001303889"/>
    </source>
</evidence>
<organism evidence="7 8">
    <name type="scientific">Staphylotrichum tortipilum</name>
    <dbReference type="NCBI Taxonomy" id="2831512"/>
    <lineage>
        <taxon>Eukaryota</taxon>
        <taxon>Fungi</taxon>
        <taxon>Dikarya</taxon>
        <taxon>Ascomycota</taxon>
        <taxon>Pezizomycotina</taxon>
        <taxon>Sordariomycetes</taxon>
        <taxon>Sordariomycetidae</taxon>
        <taxon>Sordariales</taxon>
        <taxon>Chaetomiaceae</taxon>
        <taxon>Staphylotrichum</taxon>
    </lineage>
</organism>
<dbReference type="InterPro" id="IPR001708">
    <property type="entry name" value="YidC/ALB3/OXA1/COX18"/>
</dbReference>
<dbReference type="GO" id="GO:0005743">
    <property type="term" value="C:mitochondrial inner membrane"/>
    <property type="evidence" value="ECO:0007669"/>
    <property type="project" value="TreeGrafter"/>
</dbReference>
<evidence type="ECO:0000256" key="4">
    <source>
        <dbReference type="ARBA" id="ARBA00022989"/>
    </source>
</evidence>
<comment type="subcellular location">
    <subcellularLocation>
        <location evidence="1">Membrane</location>
        <topology evidence="1">Multi-pass membrane protein</topology>
    </subcellularLocation>
</comment>
<feature type="compositionally biased region" description="Basic and acidic residues" evidence="6">
    <location>
        <begin position="364"/>
        <end position="379"/>
    </location>
</feature>
<feature type="compositionally biased region" description="Basic residues" evidence="6">
    <location>
        <begin position="380"/>
        <end position="401"/>
    </location>
</feature>
<dbReference type="PANTHER" id="PTHR12428">
    <property type="entry name" value="OXA1"/>
    <property type="match status" value="1"/>
</dbReference>
<comment type="caution">
    <text evidence="7">The sequence shown here is derived from an EMBL/GenBank/DDBJ whole genome shotgun (WGS) entry which is preliminary data.</text>
</comment>
<dbReference type="AlphaFoldDB" id="A0AAN6MGW3"/>
<accession>A0AAN6MGW3</accession>
<protein>
    <submittedName>
        <fullName evidence="7">Mitochondrial export translocase oxa2 protein</fullName>
    </submittedName>
</protein>
<gene>
    <name evidence="7" type="ORF">C8A05DRAFT_45564</name>
</gene>
<evidence type="ECO:0000256" key="3">
    <source>
        <dbReference type="ARBA" id="ARBA00022692"/>
    </source>
</evidence>
<evidence type="ECO:0000256" key="2">
    <source>
        <dbReference type="ARBA" id="ARBA00009877"/>
    </source>
</evidence>
<evidence type="ECO:0000256" key="1">
    <source>
        <dbReference type="ARBA" id="ARBA00004141"/>
    </source>
</evidence>
<comment type="similarity">
    <text evidence="2">Belongs to the OXA1/ALB3/YidC family.</text>
</comment>